<accession>A0AC61PLS9</accession>
<evidence type="ECO:0000313" key="1">
    <source>
        <dbReference type="EMBL" id="SMC65628.1"/>
    </source>
</evidence>
<dbReference type="EMBL" id="FWXZ01000003">
    <property type="protein sequence ID" value="SMC65628.1"/>
    <property type="molecule type" value="Genomic_DNA"/>
</dbReference>
<proteinExistence type="predicted"/>
<name>A0AC61PLS9_9FIRM</name>
<keyword evidence="2" id="KW-1185">Reference proteome</keyword>
<reference evidence="1" key="1">
    <citation type="submission" date="2017-04" db="EMBL/GenBank/DDBJ databases">
        <authorList>
            <person name="Varghese N."/>
            <person name="Submissions S."/>
        </authorList>
    </citation>
    <scope>NUCLEOTIDE SEQUENCE</scope>
    <source>
        <strain evidence="1">WTE2008</strain>
    </source>
</reference>
<protein>
    <submittedName>
        <fullName evidence="1">Transcriptional regulator, BadM/Rrf2 family</fullName>
    </submittedName>
</protein>
<sequence length="134" mass="15034">MISTKGRYALRVMIDLAENEKGQPVPLKDIAERQGISKKYLEIIVKELVEGKLVKGSSGKGGGYVLLRKPEEYSIGEIVERMEGTLAPVACLQKDAEECPRYASCVTLPLWQELDQLVHDFLYRKKLSELVPKA</sequence>
<dbReference type="Proteomes" id="UP000192328">
    <property type="component" value="Unassembled WGS sequence"/>
</dbReference>
<comment type="caution">
    <text evidence="1">The sequence shown here is derived from an EMBL/GenBank/DDBJ whole genome shotgun (WGS) entry which is preliminary data.</text>
</comment>
<gene>
    <name evidence="1" type="ORF">SAMN06297397_1804</name>
</gene>
<evidence type="ECO:0000313" key="2">
    <source>
        <dbReference type="Proteomes" id="UP000192328"/>
    </source>
</evidence>
<organism evidence="1 2">
    <name type="scientific">Aristaeella lactis</name>
    <dbReference type="NCBI Taxonomy" id="3046383"/>
    <lineage>
        <taxon>Bacteria</taxon>
        <taxon>Bacillati</taxon>
        <taxon>Bacillota</taxon>
        <taxon>Clostridia</taxon>
        <taxon>Eubacteriales</taxon>
        <taxon>Aristaeellaceae</taxon>
        <taxon>Aristaeella</taxon>
    </lineage>
</organism>